<accession>A0A8J3CFL6</accession>
<evidence type="ECO:0000313" key="6">
    <source>
        <dbReference type="EMBL" id="GHA64508.1"/>
    </source>
</evidence>
<dbReference type="PIRSF" id="PIRSF004848">
    <property type="entry name" value="YBL036c_PLPDEIII"/>
    <property type="match status" value="1"/>
</dbReference>
<dbReference type="InterPro" id="IPR011078">
    <property type="entry name" value="PyrdxlP_homeostasis"/>
</dbReference>
<evidence type="ECO:0000259" key="5">
    <source>
        <dbReference type="Pfam" id="PF01168"/>
    </source>
</evidence>
<dbReference type="FunFam" id="3.20.20.10:FF:000018">
    <property type="entry name" value="Pyridoxal phosphate homeostasis protein"/>
    <property type="match status" value="1"/>
</dbReference>
<dbReference type="AlphaFoldDB" id="A0A8J3CFL6"/>
<dbReference type="GO" id="GO:0030170">
    <property type="term" value="F:pyridoxal phosphate binding"/>
    <property type="evidence" value="ECO:0007669"/>
    <property type="project" value="UniProtKB-UniRule"/>
</dbReference>
<dbReference type="Pfam" id="PF01168">
    <property type="entry name" value="Ala_racemase_N"/>
    <property type="match status" value="1"/>
</dbReference>
<dbReference type="PANTHER" id="PTHR10146:SF14">
    <property type="entry name" value="PYRIDOXAL PHOSPHATE HOMEOSTASIS PROTEIN"/>
    <property type="match status" value="1"/>
</dbReference>
<evidence type="ECO:0000256" key="1">
    <source>
        <dbReference type="ARBA" id="ARBA00022898"/>
    </source>
</evidence>
<proteinExistence type="inferred from homology"/>
<dbReference type="HAMAP" id="MF_02087">
    <property type="entry name" value="PLP_homeostasis"/>
    <property type="match status" value="1"/>
</dbReference>
<name>A0A8J3CFL6_9BURK</name>
<gene>
    <name evidence="6" type="ORF">GCM10009007_01120</name>
</gene>
<dbReference type="PANTHER" id="PTHR10146">
    <property type="entry name" value="PROLINE SYNTHETASE CO-TRANSCRIBED BACTERIAL HOMOLOG PROTEIN"/>
    <property type="match status" value="1"/>
</dbReference>
<keyword evidence="1 2" id="KW-0663">Pyridoxal phosphate</keyword>
<reference evidence="6" key="2">
    <citation type="submission" date="2020-09" db="EMBL/GenBank/DDBJ databases">
        <authorList>
            <person name="Sun Q."/>
            <person name="Kim S."/>
        </authorList>
    </citation>
    <scope>NUCLEOTIDE SEQUENCE</scope>
    <source>
        <strain evidence="6">KCTC 32501</strain>
    </source>
</reference>
<dbReference type="Gene3D" id="3.20.20.10">
    <property type="entry name" value="Alanine racemase"/>
    <property type="match status" value="1"/>
</dbReference>
<evidence type="ECO:0000256" key="4">
    <source>
        <dbReference type="RuleBase" id="RU004514"/>
    </source>
</evidence>
<feature type="domain" description="Alanine racemase N-terminal" evidence="5">
    <location>
        <begin position="5"/>
        <end position="207"/>
    </location>
</feature>
<dbReference type="NCBIfam" id="TIGR00044">
    <property type="entry name" value="YggS family pyridoxal phosphate-dependent enzyme"/>
    <property type="match status" value="1"/>
</dbReference>
<dbReference type="PROSITE" id="PS01211">
    <property type="entry name" value="UPF0001"/>
    <property type="match status" value="1"/>
</dbReference>
<sequence length="208" mass="22951">MAATKTHAVPVIQAAFEAGMRDFGENYVQEGVDKIVALQQLLPNHSAHWHFIGPIQSNKTRLIAEHFDWVHSVDRLKIAQRLSEQRPENQPALNICLQVNISHEPSKRGCTPSEALMLALAVSQMPHLRLRGLMAIPAPLAESASEQEQQAPFLAMHTLFNQIKSTLPNNTQAHFDTLSMGMSADYQHAIAAGSTMVRIGSALFGERT</sequence>
<feature type="modified residue" description="N6-(pyridoxal phosphate)lysine" evidence="2 3">
    <location>
        <position position="5"/>
    </location>
</feature>
<comment type="similarity">
    <text evidence="2 4">Belongs to the pyridoxal phosphate-binding protein YggS/PROSC family.</text>
</comment>
<evidence type="ECO:0000256" key="3">
    <source>
        <dbReference type="PIRSR" id="PIRSR004848-1"/>
    </source>
</evidence>
<dbReference type="SUPFAM" id="SSF51419">
    <property type="entry name" value="PLP-binding barrel"/>
    <property type="match status" value="1"/>
</dbReference>
<dbReference type="EMBL" id="BMZG01000001">
    <property type="protein sequence ID" value="GHA64508.1"/>
    <property type="molecule type" value="Genomic_DNA"/>
</dbReference>
<organism evidence="6 7">
    <name type="scientific">Formosimonas limnophila</name>
    <dbReference type="NCBI Taxonomy" id="1384487"/>
    <lineage>
        <taxon>Bacteria</taxon>
        <taxon>Pseudomonadati</taxon>
        <taxon>Pseudomonadota</taxon>
        <taxon>Betaproteobacteria</taxon>
        <taxon>Burkholderiales</taxon>
        <taxon>Burkholderiaceae</taxon>
        <taxon>Formosimonas</taxon>
    </lineage>
</organism>
<keyword evidence="7" id="KW-1185">Reference proteome</keyword>
<dbReference type="InterPro" id="IPR001608">
    <property type="entry name" value="Ala_racemase_N"/>
</dbReference>
<dbReference type="Proteomes" id="UP000614287">
    <property type="component" value="Unassembled WGS sequence"/>
</dbReference>
<dbReference type="InterPro" id="IPR029066">
    <property type="entry name" value="PLP-binding_barrel"/>
</dbReference>
<evidence type="ECO:0000256" key="2">
    <source>
        <dbReference type="HAMAP-Rule" id="MF_02087"/>
    </source>
</evidence>
<comment type="cofactor">
    <cofactor evidence="3">
        <name>pyridoxal 5'-phosphate</name>
        <dbReference type="ChEBI" id="CHEBI:597326"/>
    </cofactor>
</comment>
<evidence type="ECO:0000313" key="7">
    <source>
        <dbReference type="Proteomes" id="UP000614287"/>
    </source>
</evidence>
<dbReference type="CDD" id="cd06824">
    <property type="entry name" value="PLPDE_III_Yggs_like"/>
    <property type="match status" value="1"/>
</dbReference>
<comment type="caution">
    <text evidence="6">The sequence shown here is derived from an EMBL/GenBank/DDBJ whole genome shotgun (WGS) entry which is preliminary data.</text>
</comment>
<reference evidence="6" key="1">
    <citation type="journal article" date="2014" name="Int. J. Syst. Evol. Microbiol.">
        <title>Complete genome sequence of Corynebacterium casei LMG S-19264T (=DSM 44701T), isolated from a smear-ripened cheese.</title>
        <authorList>
            <consortium name="US DOE Joint Genome Institute (JGI-PGF)"/>
            <person name="Walter F."/>
            <person name="Albersmeier A."/>
            <person name="Kalinowski J."/>
            <person name="Ruckert C."/>
        </authorList>
    </citation>
    <scope>NUCLEOTIDE SEQUENCE</scope>
    <source>
        <strain evidence="6">KCTC 32501</strain>
    </source>
</reference>
<protein>
    <recommendedName>
        <fullName evidence="2">Pyridoxal phosphate homeostasis protein</fullName>
        <shortName evidence="2">PLP homeostasis protein</shortName>
    </recommendedName>
</protein>
<comment type="function">
    <text evidence="2">Pyridoxal 5'-phosphate (PLP)-binding protein, which is involved in PLP homeostasis.</text>
</comment>